<reference evidence="2 3" key="1">
    <citation type="journal article" date="2024" name="Chem. Sci.">
        <title>Discovery of megapolipeptins by genome mining of a Burkholderiales bacteria collection.</title>
        <authorList>
            <person name="Paulo B.S."/>
            <person name="Recchia M.J.J."/>
            <person name="Lee S."/>
            <person name="Fergusson C.H."/>
            <person name="Romanowski S.B."/>
            <person name="Hernandez A."/>
            <person name="Krull N."/>
            <person name="Liu D.Y."/>
            <person name="Cavanagh H."/>
            <person name="Bos A."/>
            <person name="Gray C.A."/>
            <person name="Murphy B.T."/>
            <person name="Linington R.G."/>
            <person name="Eustaquio A.S."/>
        </authorList>
    </citation>
    <scope>NUCLEOTIDE SEQUENCE [LARGE SCALE GENOMIC DNA]</scope>
    <source>
        <strain evidence="2 3">RL17-350-BIC-A</strain>
    </source>
</reference>
<feature type="transmembrane region" description="Helical" evidence="1">
    <location>
        <begin position="71"/>
        <end position="87"/>
    </location>
</feature>
<feature type="transmembrane region" description="Helical" evidence="1">
    <location>
        <begin position="44"/>
        <end position="64"/>
    </location>
</feature>
<keyword evidence="3" id="KW-1185">Reference proteome</keyword>
<evidence type="ECO:0000313" key="2">
    <source>
        <dbReference type="EMBL" id="MFM0008635.1"/>
    </source>
</evidence>
<gene>
    <name evidence="2" type="ORF">PQR57_48145</name>
</gene>
<evidence type="ECO:0000256" key="1">
    <source>
        <dbReference type="SAM" id="Phobius"/>
    </source>
</evidence>
<feature type="transmembrane region" description="Helical" evidence="1">
    <location>
        <begin position="21"/>
        <end position="38"/>
    </location>
</feature>
<evidence type="ECO:0000313" key="3">
    <source>
        <dbReference type="Proteomes" id="UP001629230"/>
    </source>
</evidence>
<dbReference type="EMBL" id="JAQQEZ010000167">
    <property type="protein sequence ID" value="MFM0008635.1"/>
    <property type="molecule type" value="Genomic_DNA"/>
</dbReference>
<feature type="non-terminal residue" evidence="2">
    <location>
        <position position="148"/>
    </location>
</feature>
<name>A0ABW9B6S7_9BURK</name>
<sequence length="148" mass="16315">MKEIRDGLIDLSTRADIVNMTIFLALLLLNVFVLPFAVSPTSVFAHVMRDLLLSFMLLSGAVTALDRRRTFIVIAAIAFGAIHFRWSEWALPFDKGGGAVVLYIMVGVIWAEDYQLIALHTPGSFVAGSQDARCAATRLDLPQLRHAD</sequence>
<accession>A0ABW9B6S7</accession>
<keyword evidence="1" id="KW-0472">Membrane</keyword>
<dbReference type="Proteomes" id="UP001629230">
    <property type="component" value="Unassembled WGS sequence"/>
</dbReference>
<evidence type="ECO:0008006" key="4">
    <source>
        <dbReference type="Google" id="ProtNLM"/>
    </source>
</evidence>
<proteinExistence type="predicted"/>
<comment type="caution">
    <text evidence="2">The sequence shown here is derived from an EMBL/GenBank/DDBJ whole genome shotgun (WGS) entry which is preliminary data.</text>
</comment>
<protein>
    <recommendedName>
        <fullName evidence="4">GGDEF domain-containing protein</fullName>
    </recommendedName>
</protein>
<keyword evidence="1" id="KW-0812">Transmembrane</keyword>
<organism evidence="2 3">
    <name type="scientific">Paraburkholderia dipogonis</name>
    <dbReference type="NCBI Taxonomy" id="1211383"/>
    <lineage>
        <taxon>Bacteria</taxon>
        <taxon>Pseudomonadati</taxon>
        <taxon>Pseudomonadota</taxon>
        <taxon>Betaproteobacteria</taxon>
        <taxon>Burkholderiales</taxon>
        <taxon>Burkholderiaceae</taxon>
        <taxon>Paraburkholderia</taxon>
    </lineage>
</organism>
<feature type="transmembrane region" description="Helical" evidence="1">
    <location>
        <begin position="93"/>
        <end position="111"/>
    </location>
</feature>
<keyword evidence="1" id="KW-1133">Transmembrane helix</keyword>